<feature type="repeat" description="TPR" evidence="3">
    <location>
        <begin position="451"/>
        <end position="484"/>
    </location>
</feature>
<evidence type="ECO:0000256" key="1">
    <source>
        <dbReference type="ARBA" id="ARBA00004123"/>
    </source>
</evidence>
<feature type="repeat" description="TPR" evidence="3">
    <location>
        <begin position="235"/>
        <end position="268"/>
    </location>
</feature>
<dbReference type="EMBL" id="CAJMWV010008221">
    <property type="protein sequence ID" value="CAE6534585.1"/>
    <property type="molecule type" value="Genomic_DNA"/>
</dbReference>
<dbReference type="SMART" id="SM00028">
    <property type="entry name" value="TPR"/>
    <property type="match status" value="5"/>
</dbReference>
<sequence>MIGLAQARDEEPESPSETDSRVPDGRRYPQNHLARFQHARRHFSRARRHILRTHWLFSLDRATRFSRVCIGSYPPIKKQLTLPSIILKKSHGTRGYAVLRINLFASRVIKQVSVPCVSRAGSDLGTGATYPCRHVLARTLFASPERTLQDRRQVESLIEGEDSREKGNSNLNVHWIVPNEERNENDIPVPRLAKGSVRRIVALAALRHNPHSIAGLTNIAGIASARQNYLTRENGDVWSALGHCFLMKGDLQNAYSTYRQALYYLPNPKLQDPRLWYGIRILYDRYGSLEHLEEAFSSVLRMDQDFNKANEIFFRLGIIYKQQQKYEEAFKVLLRTDLRESPAPLTNIDIWFQIGHVYEQMKDHTAAKDAYECVLKDSPNHTKVLQQLGWLYHQAGAPFANQDTAIVLLTKSLESDPQSWYLLGRAYMAGQKYQKEYESYQQAVYCNGRNPAFWRSIDVLYYNINQFRDILDAYSRAIRIDPYASEVWFDLGSLYESCNNQISDVIDAYTRSLGPARVLCWMLDNRASPGS</sequence>
<comment type="caution">
    <text evidence="5">The sequence shown here is derived from an EMBL/GenBank/DDBJ whole genome shotgun (WGS) entry which is preliminary data.</text>
</comment>
<dbReference type="PANTHER" id="PTHR14017:SF1">
    <property type="entry name" value="LD02225P"/>
    <property type="match status" value="1"/>
</dbReference>
<proteinExistence type="predicted"/>
<feature type="region of interest" description="Disordered" evidence="4">
    <location>
        <begin position="1"/>
        <end position="28"/>
    </location>
</feature>
<evidence type="ECO:0000313" key="6">
    <source>
        <dbReference type="Proteomes" id="UP000663831"/>
    </source>
</evidence>
<dbReference type="GO" id="GO:0031490">
    <property type="term" value="F:chromatin DNA binding"/>
    <property type="evidence" value="ECO:0007669"/>
    <property type="project" value="TreeGrafter"/>
</dbReference>
<dbReference type="AlphaFoldDB" id="A0A8H3HPB7"/>
<dbReference type="GO" id="GO:0005634">
    <property type="term" value="C:nucleus"/>
    <property type="evidence" value="ECO:0007669"/>
    <property type="project" value="UniProtKB-SubCell"/>
</dbReference>
<feature type="compositionally biased region" description="Basic and acidic residues" evidence="4">
    <location>
        <begin position="18"/>
        <end position="27"/>
    </location>
</feature>
<keyword evidence="3" id="KW-0802">TPR repeat</keyword>
<dbReference type="Pfam" id="PF13181">
    <property type="entry name" value="TPR_8"/>
    <property type="match status" value="2"/>
</dbReference>
<keyword evidence="2" id="KW-0539">Nucleus</keyword>
<dbReference type="InterPro" id="IPR019734">
    <property type="entry name" value="TPR_rpt"/>
</dbReference>
<dbReference type="GO" id="GO:0017053">
    <property type="term" value="C:transcription repressor complex"/>
    <property type="evidence" value="ECO:0007669"/>
    <property type="project" value="TreeGrafter"/>
</dbReference>
<dbReference type="PANTHER" id="PTHR14017">
    <property type="entry name" value="LYSINE-SPECIFIC DEMETHYLASE"/>
    <property type="match status" value="1"/>
</dbReference>
<feature type="repeat" description="TPR" evidence="3">
    <location>
        <begin position="348"/>
        <end position="381"/>
    </location>
</feature>
<accession>A0A8H3HPB7</accession>
<evidence type="ECO:0000256" key="4">
    <source>
        <dbReference type="SAM" id="MobiDB-lite"/>
    </source>
</evidence>
<reference evidence="5" key="1">
    <citation type="submission" date="2021-01" db="EMBL/GenBank/DDBJ databases">
        <authorList>
            <person name="Kaushik A."/>
        </authorList>
    </citation>
    <scope>NUCLEOTIDE SEQUENCE</scope>
    <source>
        <strain evidence="5">AG3-1AP</strain>
    </source>
</reference>
<dbReference type="PROSITE" id="PS50005">
    <property type="entry name" value="TPR"/>
    <property type="match status" value="4"/>
</dbReference>
<evidence type="ECO:0008006" key="7">
    <source>
        <dbReference type="Google" id="ProtNLM"/>
    </source>
</evidence>
<organism evidence="5 6">
    <name type="scientific">Rhizoctonia solani</name>
    <dbReference type="NCBI Taxonomy" id="456999"/>
    <lineage>
        <taxon>Eukaryota</taxon>
        <taxon>Fungi</taxon>
        <taxon>Dikarya</taxon>
        <taxon>Basidiomycota</taxon>
        <taxon>Agaricomycotina</taxon>
        <taxon>Agaricomycetes</taxon>
        <taxon>Cantharellales</taxon>
        <taxon>Ceratobasidiaceae</taxon>
        <taxon>Rhizoctonia</taxon>
    </lineage>
</organism>
<dbReference type="SUPFAM" id="SSF48452">
    <property type="entry name" value="TPR-like"/>
    <property type="match status" value="1"/>
</dbReference>
<dbReference type="InterPro" id="IPR011990">
    <property type="entry name" value="TPR-like_helical_dom_sf"/>
</dbReference>
<evidence type="ECO:0000256" key="2">
    <source>
        <dbReference type="ARBA" id="ARBA00023242"/>
    </source>
</evidence>
<evidence type="ECO:0000313" key="5">
    <source>
        <dbReference type="EMBL" id="CAE6534585.1"/>
    </source>
</evidence>
<feature type="repeat" description="TPR" evidence="3">
    <location>
        <begin position="417"/>
        <end position="450"/>
    </location>
</feature>
<dbReference type="Proteomes" id="UP000663831">
    <property type="component" value="Unassembled WGS sequence"/>
</dbReference>
<name>A0A8H3HPB7_9AGAM</name>
<gene>
    <name evidence="5" type="ORF">RDB_LOCUS162500</name>
</gene>
<dbReference type="InterPro" id="IPR051630">
    <property type="entry name" value="Corepressor-Demethylase"/>
</dbReference>
<dbReference type="GO" id="GO:0000122">
    <property type="term" value="P:negative regulation of transcription by RNA polymerase II"/>
    <property type="evidence" value="ECO:0007669"/>
    <property type="project" value="TreeGrafter"/>
</dbReference>
<dbReference type="Gene3D" id="1.25.40.10">
    <property type="entry name" value="Tetratricopeptide repeat domain"/>
    <property type="match status" value="2"/>
</dbReference>
<protein>
    <recommendedName>
        <fullName evidence="7">TPR-like protein</fullName>
    </recommendedName>
</protein>
<dbReference type="GO" id="GO:0000978">
    <property type="term" value="F:RNA polymerase II cis-regulatory region sequence-specific DNA binding"/>
    <property type="evidence" value="ECO:0007669"/>
    <property type="project" value="TreeGrafter"/>
</dbReference>
<evidence type="ECO:0000256" key="3">
    <source>
        <dbReference type="PROSITE-ProRule" id="PRU00339"/>
    </source>
</evidence>
<comment type="subcellular location">
    <subcellularLocation>
        <location evidence="1">Nucleus</location>
    </subcellularLocation>
</comment>